<organism evidence="2">
    <name type="scientific">uncultured Pseudonocardia sp</name>
    <dbReference type="NCBI Taxonomy" id="211455"/>
    <lineage>
        <taxon>Bacteria</taxon>
        <taxon>Bacillati</taxon>
        <taxon>Actinomycetota</taxon>
        <taxon>Actinomycetes</taxon>
        <taxon>Pseudonocardiales</taxon>
        <taxon>Pseudonocardiaceae</taxon>
        <taxon>Pseudonocardia</taxon>
        <taxon>environmental samples</taxon>
    </lineage>
</organism>
<feature type="compositionally biased region" description="Basic residues" evidence="1">
    <location>
        <begin position="166"/>
        <end position="178"/>
    </location>
</feature>
<sequence length="321" mass="34965">AHTSTRHQRPHRLGPRPRLHGDELGLQRGRAGRRGVGAGHPPRSRARHHLLRHRRPLRPVPQRAARRQGARRPPGRGGAGQQVRSGPRHGSLPGDGQGHPERATRARAGLLRGQPDAPGGRPPRPLPAAPGRSRGPRRGELGSDERARPGREGPAPGPVRGDGRAPRARLRRAPRRHPPVGDVAVVPGADDRRPALVPGERRGFRPVLPAGPRLPHRGHPAGRPTAEHRLPRADAALRRRRPGDQPAHRRDRAGRRGPPRQHPGAGRAGLVAGPGRHRRAHPGQHPPAAHRGQRASRRPPARPRGHGRPRRRAPGRRHQVL</sequence>
<feature type="region of interest" description="Disordered" evidence="1">
    <location>
        <begin position="1"/>
        <end position="321"/>
    </location>
</feature>
<proteinExistence type="predicted"/>
<feature type="compositionally biased region" description="Basic residues" evidence="1">
    <location>
        <begin position="64"/>
        <end position="74"/>
    </location>
</feature>
<protein>
    <submittedName>
        <fullName evidence="2">Oxidoreductase, aldo/keto reductase family</fullName>
    </submittedName>
</protein>
<feature type="compositionally biased region" description="Basic and acidic residues" evidence="1">
    <location>
        <begin position="189"/>
        <end position="203"/>
    </location>
</feature>
<feature type="compositionally biased region" description="Basic residues" evidence="1">
    <location>
        <begin position="42"/>
        <end position="57"/>
    </location>
</feature>
<evidence type="ECO:0000313" key="2">
    <source>
        <dbReference type="EMBL" id="CAA9448347.1"/>
    </source>
</evidence>
<feature type="compositionally biased region" description="Basic and acidic residues" evidence="1">
    <location>
        <begin position="225"/>
        <end position="248"/>
    </location>
</feature>
<feature type="compositionally biased region" description="Basic residues" evidence="1">
    <location>
        <begin position="1"/>
        <end position="18"/>
    </location>
</feature>
<feature type="non-terminal residue" evidence="2">
    <location>
        <position position="321"/>
    </location>
</feature>
<feature type="compositionally biased region" description="Basic residues" evidence="1">
    <location>
        <begin position="291"/>
        <end position="321"/>
    </location>
</feature>
<dbReference type="AlphaFoldDB" id="A0A6J4QLI6"/>
<feature type="compositionally biased region" description="Low complexity" evidence="1">
    <location>
        <begin position="106"/>
        <end position="119"/>
    </location>
</feature>
<dbReference type="EMBL" id="CADCUS010000623">
    <property type="protein sequence ID" value="CAA9448347.1"/>
    <property type="molecule type" value="Genomic_DNA"/>
</dbReference>
<name>A0A6J4QLI6_9PSEU</name>
<gene>
    <name evidence="2" type="ORF">AVDCRST_MAG66-4643</name>
</gene>
<accession>A0A6J4QLI6</accession>
<reference evidence="2" key="1">
    <citation type="submission" date="2020-02" db="EMBL/GenBank/DDBJ databases">
        <authorList>
            <person name="Meier V. D."/>
        </authorList>
    </citation>
    <scope>NUCLEOTIDE SEQUENCE</scope>
    <source>
        <strain evidence="2">AVDCRST_MAG66</strain>
    </source>
</reference>
<feature type="non-terminal residue" evidence="2">
    <location>
        <position position="1"/>
    </location>
</feature>
<evidence type="ECO:0000256" key="1">
    <source>
        <dbReference type="SAM" id="MobiDB-lite"/>
    </source>
</evidence>
<feature type="compositionally biased region" description="Basic and acidic residues" evidence="1">
    <location>
        <begin position="137"/>
        <end position="151"/>
    </location>
</feature>
<feature type="compositionally biased region" description="Basic residues" evidence="1">
    <location>
        <begin position="249"/>
        <end position="259"/>
    </location>
</feature>